<gene>
    <name evidence="2" type="ORF">ACFSYC_04075</name>
</gene>
<proteinExistence type="predicted"/>
<accession>A0ABW5XL68</accession>
<dbReference type="PROSITE" id="PS51257">
    <property type="entry name" value="PROKAR_LIPOPROTEIN"/>
    <property type="match status" value="1"/>
</dbReference>
<evidence type="ECO:0000313" key="2">
    <source>
        <dbReference type="EMBL" id="MFD2863857.1"/>
    </source>
</evidence>
<dbReference type="RefSeq" id="WP_377123804.1">
    <property type="nucleotide sequence ID" value="NZ_JBHUON010000003.1"/>
</dbReference>
<evidence type="ECO:0008006" key="4">
    <source>
        <dbReference type="Google" id="ProtNLM"/>
    </source>
</evidence>
<evidence type="ECO:0000313" key="3">
    <source>
        <dbReference type="Proteomes" id="UP001597601"/>
    </source>
</evidence>
<dbReference type="Proteomes" id="UP001597601">
    <property type="component" value="Unassembled WGS sequence"/>
</dbReference>
<name>A0ABW5XL68_9SPHI</name>
<protein>
    <recommendedName>
        <fullName evidence="4">Lipoprotein</fullName>
    </recommendedName>
</protein>
<feature type="chain" id="PRO_5045694571" description="Lipoprotein" evidence="1">
    <location>
        <begin position="23"/>
        <end position="140"/>
    </location>
</feature>
<sequence>MKNFLTPTLLFLALSVFSCKKAEPVTPVNTGQSTSDYDINNKIFRVKVSSSGVAYTVTIKRTNPASPGVEDIQQGNQSTGNSFEYPFTPNLGDKIEITAQSAKGSVYVYPLYKGSVIGPVNSQTTSSGGSLVTFTYTVTN</sequence>
<reference evidence="3" key="1">
    <citation type="journal article" date="2019" name="Int. J. Syst. Evol. Microbiol.">
        <title>The Global Catalogue of Microorganisms (GCM) 10K type strain sequencing project: providing services to taxonomists for standard genome sequencing and annotation.</title>
        <authorList>
            <consortium name="The Broad Institute Genomics Platform"/>
            <consortium name="The Broad Institute Genome Sequencing Center for Infectious Disease"/>
            <person name="Wu L."/>
            <person name="Ma J."/>
        </authorList>
    </citation>
    <scope>NUCLEOTIDE SEQUENCE [LARGE SCALE GENOMIC DNA]</scope>
    <source>
        <strain evidence="3">KCTC 52232</strain>
    </source>
</reference>
<keyword evidence="3" id="KW-1185">Reference proteome</keyword>
<feature type="signal peptide" evidence="1">
    <location>
        <begin position="1"/>
        <end position="22"/>
    </location>
</feature>
<comment type="caution">
    <text evidence="2">The sequence shown here is derived from an EMBL/GenBank/DDBJ whole genome shotgun (WGS) entry which is preliminary data.</text>
</comment>
<keyword evidence="1" id="KW-0732">Signal</keyword>
<evidence type="ECO:0000256" key="1">
    <source>
        <dbReference type="SAM" id="SignalP"/>
    </source>
</evidence>
<dbReference type="EMBL" id="JBHUON010000003">
    <property type="protein sequence ID" value="MFD2863857.1"/>
    <property type="molecule type" value="Genomic_DNA"/>
</dbReference>
<organism evidence="2 3">
    <name type="scientific">Mucilaginibacter antarcticus</name>
    <dbReference type="NCBI Taxonomy" id="1855725"/>
    <lineage>
        <taxon>Bacteria</taxon>
        <taxon>Pseudomonadati</taxon>
        <taxon>Bacteroidota</taxon>
        <taxon>Sphingobacteriia</taxon>
        <taxon>Sphingobacteriales</taxon>
        <taxon>Sphingobacteriaceae</taxon>
        <taxon>Mucilaginibacter</taxon>
    </lineage>
</organism>